<keyword evidence="1" id="KW-0732">Signal</keyword>
<dbReference type="PANTHER" id="PTHR33376:SF5">
    <property type="entry name" value="EXTRACYTOPLASMIC SOLUTE RECEPTOR PROTEIN"/>
    <property type="match status" value="1"/>
</dbReference>
<dbReference type="CDD" id="cd13604">
    <property type="entry name" value="PBP2_TRAP_ketoacid_lactate_like"/>
    <property type="match status" value="1"/>
</dbReference>
<evidence type="ECO:0000256" key="1">
    <source>
        <dbReference type="ARBA" id="ARBA00022729"/>
    </source>
</evidence>
<organism evidence="3 4">
    <name type="scientific">Cupriavidus pampae</name>
    <dbReference type="NCBI Taxonomy" id="659251"/>
    <lineage>
        <taxon>Bacteria</taxon>
        <taxon>Pseudomonadati</taxon>
        <taxon>Pseudomonadota</taxon>
        <taxon>Betaproteobacteria</taxon>
        <taxon>Burkholderiales</taxon>
        <taxon>Burkholderiaceae</taxon>
        <taxon>Cupriavidus</taxon>
    </lineage>
</organism>
<accession>A0ABN7YP40</accession>
<protein>
    <submittedName>
        <fullName evidence="3">Alpha-keto acid-binding periplasmic protein TakP</fullName>
    </submittedName>
</protein>
<evidence type="ECO:0000313" key="4">
    <source>
        <dbReference type="Proteomes" id="UP000706525"/>
    </source>
</evidence>
<evidence type="ECO:0000313" key="3">
    <source>
        <dbReference type="EMBL" id="CAG9175258.1"/>
    </source>
</evidence>
<comment type="caution">
    <text evidence="3">The sequence shown here is derived from an EMBL/GenBank/DDBJ whole genome shotgun (WGS) entry which is preliminary data.</text>
</comment>
<proteinExistence type="predicted"/>
<dbReference type="Pfam" id="PF03480">
    <property type="entry name" value="DctP"/>
    <property type="match status" value="1"/>
</dbReference>
<dbReference type="InterPro" id="IPR019546">
    <property type="entry name" value="TAT_signal_bac_arc"/>
</dbReference>
<reference evidence="3 4" key="1">
    <citation type="submission" date="2021-08" db="EMBL/GenBank/DDBJ databases">
        <authorList>
            <person name="Peeters C."/>
        </authorList>
    </citation>
    <scope>NUCLEOTIDE SEQUENCE [LARGE SCALE GENOMIC DNA]</scope>
    <source>
        <strain evidence="3 4">LMG 32289</strain>
    </source>
</reference>
<dbReference type="Proteomes" id="UP000706525">
    <property type="component" value="Unassembled WGS sequence"/>
</dbReference>
<dbReference type="PANTHER" id="PTHR33376">
    <property type="match status" value="1"/>
</dbReference>
<dbReference type="InterPro" id="IPR026289">
    <property type="entry name" value="SBP_TakP-like"/>
</dbReference>
<gene>
    <name evidence="3" type="primary">takP_2</name>
    <name evidence="3" type="ORF">LMG32289_03271</name>
</gene>
<dbReference type="InterPro" id="IPR038404">
    <property type="entry name" value="TRAP_DctP_sf"/>
</dbReference>
<keyword evidence="4" id="KW-1185">Reference proteome</keyword>
<evidence type="ECO:0000256" key="2">
    <source>
        <dbReference type="SAM" id="MobiDB-lite"/>
    </source>
</evidence>
<dbReference type="Gene3D" id="3.40.190.10">
    <property type="entry name" value="Periplasmic binding protein-like II"/>
    <property type="match status" value="1"/>
</dbReference>
<name>A0ABN7YP40_9BURK</name>
<feature type="region of interest" description="Disordered" evidence="2">
    <location>
        <begin position="1"/>
        <end position="31"/>
    </location>
</feature>
<dbReference type="PROSITE" id="PS51318">
    <property type="entry name" value="TAT"/>
    <property type="match status" value="1"/>
</dbReference>
<dbReference type="Gene3D" id="3.40.190.170">
    <property type="entry name" value="Bacterial extracellular solute-binding protein, family 7"/>
    <property type="match status" value="1"/>
</dbReference>
<dbReference type="InterPro" id="IPR018389">
    <property type="entry name" value="DctP_fam"/>
</dbReference>
<dbReference type="InterPro" id="IPR006311">
    <property type="entry name" value="TAT_signal"/>
</dbReference>
<dbReference type="NCBIfam" id="TIGR01409">
    <property type="entry name" value="TAT_signal_seq"/>
    <property type="match status" value="1"/>
</dbReference>
<dbReference type="PIRSF" id="PIRSF039026">
    <property type="entry name" value="SiaP"/>
    <property type="match status" value="1"/>
</dbReference>
<sequence length="401" mass="43908">MAARRKGSKVAGVQSVQGADPHVEPRVEPHTAAGSRRNFLGGAAAAATGVATLGFPSIVKAQGPISMRWQSTWPTKDIFHEFAGDFVKKVNDMSGGELRIELLPAGAVVKAFDLIDAVSKGTLDGGHGVIAYWYGKNSALALWGSGPAWGMDGNMLLAWHKFGGGKELQEEIYRSLNLDVVSLMYGPMPTQPLGWFKKPITKPEDFKGLKFRTVGLSIDIFTGLGAAVNALPGAEIVPAMDRGLLDAAEFNNASSDRALGFPDVSKVCMLRSFHQCSEQFEVLFNKKRYDALSPKLRSVIANAVDASSAEMSMKAIDRYSKDYQALQEQGVKFYATPNSVLQAQLKIWDEIVARKEKENPMFKKVNDSMKAFAQRSTRWQNDTNVDYRMASSYYFATKKSG</sequence>
<dbReference type="EMBL" id="CAJZAG010000006">
    <property type="protein sequence ID" value="CAG9175258.1"/>
    <property type="molecule type" value="Genomic_DNA"/>
</dbReference>